<evidence type="ECO:0000256" key="1">
    <source>
        <dbReference type="ARBA" id="ARBA00006739"/>
    </source>
</evidence>
<evidence type="ECO:0000313" key="7">
    <source>
        <dbReference type="Proteomes" id="UP001565200"/>
    </source>
</evidence>
<keyword evidence="7" id="KW-1185">Reference proteome</keyword>
<evidence type="ECO:0000256" key="2">
    <source>
        <dbReference type="ARBA" id="ARBA00022676"/>
    </source>
</evidence>
<dbReference type="EMBL" id="JBCLPP010000029">
    <property type="protein sequence ID" value="MEY8246014.1"/>
    <property type="molecule type" value="Genomic_DNA"/>
</dbReference>
<comment type="caution">
    <text evidence="6">The sequence shown here is derived from an EMBL/GenBank/DDBJ whole genome shotgun (WGS) entry which is preliminary data.</text>
</comment>
<keyword evidence="4" id="KW-1133">Transmembrane helix</keyword>
<reference evidence="6 7" key="1">
    <citation type="submission" date="2024-03" db="EMBL/GenBank/DDBJ databases">
        <title>Mouse gut bacterial collection (mGBC) of GemPharmatech.</title>
        <authorList>
            <person name="He Y."/>
            <person name="Dong L."/>
            <person name="Wu D."/>
            <person name="Gao X."/>
            <person name="Lin Z."/>
        </authorList>
    </citation>
    <scope>NUCLEOTIDE SEQUENCE [LARGE SCALE GENOMIC DNA]</scope>
    <source>
        <strain evidence="6 7">54-13</strain>
    </source>
</reference>
<feature type="transmembrane region" description="Helical" evidence="4">
    <location>
        <begin position="365"/>
        <end position="388"/>
    </location>
</feature>
<evidence type="ECO:0000256" key="3">
    <source>
        <dbReference type="ARBA" id="ARBA00022679"/>
    </source>
</evidence>
<dbReference type="SUPFAM" id="SSF53448">
    <property type="entry name" value="Nucleotide-diphospho-sugar transferases"/>
    <property type="match status" value="1"/>
</dbReference>
<feature type="domain" description="Glycosyltransferase 2-like" evidence="5">
    <location>
        <begin position="85"/>
        <end position="210"/>
    </location>
</feature>
<dbReference type="PANTHER" id="PTHR43630">
    <property type="entry name" value="POLY-BETA-1,6-N-ACETYL-D-GLUCOSAMINE SYNTHASE"/>
    <property type="match status" value="1"/>
</dbReference>
<dbReference type="GO" id="GO:0016757">
    <property type="term" value="F:glycosyltransferase activity"/>
    <property type="evidence" value="ECO:0007669"/>
    <property type="project" value="UniProtKB-KW"/>
</dbReference>
<protein>
    <submittedName>
        <fullName evidence="6">Glycosyltransferase</fullName>
        <ecNumber evidence="6">2.4.-.-</ecNumber>
    </submittedName>
</protein>
<keyword evidence="4" id="KW-0812">Transmembrane</keyword>
<dbReference type="InterPro" id="IPR001173">
    <property type="entry name" value="Glyco_trans_2-like"/>
</dbReference>
<keyword evidence="4" id="KW-0472">Membrane</keyword>
<feature type="transmembrane region" description="Helical" evidence="4">
    <location>
        <begin position="337"/>
        <end position="359"/>
    </location>
</feature>
<dbReference type="CDD" id="cd06423">
    <property type="entry name" value="CESA_like"/>
    <property type="match status" value="1"/>
</dbReference>
<dbReference type="EC" id="2.4.-.-" evidence="6"/>
<proteinExistence type="inferred from homology"/>
<dbReference type="Gene3D" id="3.90.550.10">
    <property type="entry name" value="Spore Coat Polysaccharide Biosynthesis Protein SpsA, Chain A"/>
    <property type="match status" value="1"/>
</dbReference>
<gene>
    <name evidence="6" type="ORF">AAK873_10355</name>
</gene>
<dbReference type="InterPro" id="IPR029044">
    <property type="entry name" value="Nucleotide-diphossugar_trans"/>
</dbReference>
<keyword evidence="3 6" id="KW-0808">Transferase</keyword>
<evidence type="ECO:0000313" key="6">
    <source>
        <dbReference type="EMBL" id="MEY8246014.1"/>
    </source>
</evidence>
<keyword evidence="2 6" id="KW-0328">Glycosyltransferase</keyword>
<name>A0ABV4CX86_9BACT</name>
<evidence type="ECO:0000256" key="4">
    <source>
        <dbReference type="SAM" id="Phobius"/>
    </source>
</evidence>
<evidence type="ECO:0000259" key="5">
    <source>
        <dbReference type="Pfam" id="PF00535"/>
    </source>
</evidence>
<dbReference type="PANTHER" id="PTHR43630:SF1">
    <property type="entry name" value="POLY-BETA-1,6-N-ACETYL-D-GLUCOSAMINE SYNTHASE"/>
    <property type="match status" value="1"/>
</dbReference>
<dbReference type="Pfam" id="PF00535">
    <property type="entry name" value="Glycos_transf_2"/>
    <property type="match status" value="1"/>
</dbReference>
<comment type="similarity">
    <text evidence="1">Belongs to the glycosyltransferase 2 family.</text>
</comment>
<organism evidence="6 7">
    <name type="scientific">Heminiphilus faecis</name>
    <dbReference type="NCBI Taxonomy" id="2601703"/>
    <lineage>
        <taxon>Bacteria</taxon>
        <taxon>Pseudomonadati</taxon>
        <taxon>Bacteroidota</taxon>
        <taxon>Bacteroidia</taxon>
        <taxon>Bacteroidales</taxon>
        <taxon>Muribaculaceae</taxon>
        <taxon>Heminiphilus</taxon>
    </lineage>
</organism>
<sequence length="448" mass="52302">MIETFFKGLLSDIFQLLNGIMVCFSTNLSWEVALTTFWFLFIIEFPRYYMLDLIVAFQQVFTWKSRRKRATLATRMLYIEKPLVSIIVPGKNEGKHIYDLVKSLREQTYRNYEIIIIDDGSDDMTPLICEDLKRAGYISKFFRMRLGGGKASAANFATIHASGKYIIHLDADSSLDRDAIEKILIPFYFDRRIKGVGGCIKVRNAHYSLCSSVQALEYLKTIMVGRMGTNMLGIYHIISGAFGAFEAEAIRQVGCWDIGPGLDGDITQKLRKAGYKVWFANDAVCMTDVPTSWARLFKQRMRWSKSLVRFRIRKHKDILWSDRNFSFLNMLSNMENIVYDFAFNYVWFFYIIMLFFMNVDRLWEIIVIGYLIRIAFSLVAFGVIMFLTERPRDEFKLFPYVFVLTFYHGYFLRITRLIAHTAELFFFSSYKDSWNPKKTSSIARAEGI</sequence>
<dbReference type="Proteomes" id="UP001565200">
    <property type="component" value="Unassembled WGS sequence"/>
</dbReference>
<dbReference type="RefSeq" id="WP_121699884.1">
    <property type="nucleotide sequence ID" value="NZ_JBCLPP010000029.1"/>
</dbReference>
<feature type="transmembrane region" description="Helical" evidence="4">
    <location>
        <begin position="400"/>
        <end position="419"/>
    </location>
</feature>
<accession>A0ABV4CX86</accession>